<dbReference type="Proteomes" id="UP001286313">
    <property type="component" value="Unassembled WGS sequence"/>
</dbReference>
<sequence>MTLQKLAYPPELWRLNENVNLLMRQQRGPSVLLSTCGRTYHTASHNWLTSDPRPGHLLFIGIPLHLDGGKGGGCFTTRGLSKQGRRQSNDTYTRLAICSAVQSCDSCHSHTEVEFTVA</sequence>
<dbReference type="EMBL" id="JAWQEG010001024">
    <property type="protein sequence ID" value="KAK3883087.1"/>
    <property type="molecule type" value="Genomic_DNA"/>
</dbReference>
<protein>
    <submittedName>
        <fullName evidence="1">Uncharacterized protein</fullName>
    </submittedName>
</protein>
<proteinExistence type="predicted"/>
<evidence type="ECO:0000313" key="1">
    <source>
        <dbReference type="EMBL" id="KAK3883087.1"/>
    </source>
</evidence>
<accession>A0AAE1KTG6</accession>
<reference evidence="1" key="1">
    <citation type="submission" date="2023-10" db="EMBL/GenBank/DDBJ databases">
        <title>Genome assemblies of two species of porcelain crab, Petrolisthes cinctipes and Petrolisthes manimaculis (Anomura: Porcellanidae).</title>
        <authorList>
            <person name="Angst P."/>
        </authorList>
    </citation>
    <scope>NUCLEOTIDE SEQUENCE</scope>
    <source>
        <strain evidence="1">PB745_01</strain>
        <tissue evidence="1">Gill</tissue>
    </source>
</reference>
<dbReference type="AlphaFoldDB" id="A0AAE1KTG6"/>
<gene>
    <name evidence="1" type="ORF">Pcinc_012571</name>
</gene>
<organism evidence="1 2">
    <name type="scientific">Petrolisthes cinctipes</name>
    <name type="common">Flat porcelain crab</name>
    <dbReference type="NCBI Taxonomy" id="88211"/>
    <lineage>
        <taxon>Eukaryota</taxon>
        <taxon>Metazoa</taxon>
        <taxon>Ecdysozoa</taxon>
        <taxon>Arthropoda</taxon>
        <taxon>Crustacea</taxon>
        <taxon>Multicrustacea</taxon>
        <taxon>Malacostraca</taxon>
        <taxon>Eumalacostraca</taxon>
        <taxon>Eucarida</taxon>
        <taxon>Decapoda</taxon>
        <taxon>Pleocyemata</taxon>
        <taxon>Anomura</taxon>
        <taxon>Galatheoidea</taxon>
        <taxon>Porcellanidae</taxon>
        <taxon>Petrolisthes</taxon>
    </lineage>
</organism>
<keyword evidence="2" id="KW-1185">Reference proteome</keyword>
<evidence type="ECO:0000313" key="2">
    <source>
        <dbReference type="Proteomes" id="UP001286313"/>
    </source>
</evidence>
<comment type="caution">
    <text evidence="1">The sequence shown here is derived from an EMBL/GenBank/DDBJ whole genome shotgun (WGS) entry which is preliminary data.</text>
</comment>
<name>A0AAE1KTG6_PETCI</name>